<feature type="compositionally biased region" description="Basic and acidic residues" evidence="1">
    <location>
        <begin position="505"/>
        <end position="525"/>
    </location>
</feature>
<dbReference type="InParanoid" id="A0A409YVK3"/>
<proteinExistence type="predicted"/>
<gene>
    <name evidence="2" type="ORF">CVT24_011094</name>
</gene>
<evidence type="ECO:0000256" key="1">
    <source>
        <dbReference type="SAM" id="MobiDB-lite"/>
    </source>
</evidence>
<dbReference type="EMBL" id="NHTK01000543">
    <property type="protein sequence ID" value="PPR06998.1"/>
    <property type="molecule type" value="Genomic_DNA"/>
</dbReference>
<sequence>MTAWTTKEQETWLRQQVPAYRQAKASSATSSFYPKVYQGWREKWPTPAPTAEEVAAANNNPEVAAKGKRVAEENRIRQWFYNHSKKSLDVQFTGSDNAENAESKRLTRGVLKLSKPRMLHHWQAYQQLTYETKWKPVIEKGFASYVKDWNANNPGRKPEMDRFAFMTKFMMEKWEEVKKSDPEMVEKVEEYRQNRKKKDMEHMKDGSHEQMQQAINKLPKTLLELARTLNAQTGWNFSIYAGGPEPRESGRIRSMSHHFGATPNGLHFSEWEPDTEEDYCSRYGAFLCAAFPKDVRAKYVASGKGTADSNKTGNKDNESVTEKNDDGKQPASSSDRKEEGSGEGHEDTGDEKDEDSSEEEDEDSSDEEDESSSSHGKGSGSSAGPTKSAYEIEREKNIETNNKILEALGLKNFSITGPLPVRSKEKQKAPQKIAKATRRSERKRDTSDSAAQEKPNDPSITISTSKSTSVATSSTSSESVEVAQTSTSVDTQRTDVIIATTNTSDDTKTSENAKDYGGDKDKIDGMDGQSQQQERSCDHDEGQKDNGEEKDVGRQPADEDGDGDVVMNDGTDVNKGTSQSGNLHLEHPITPPASDQPPISPSAPTKPHSTATSNSSIPNEVSIDPAVLKNCPTWLEPTLTYLLETSENSKWQELVKHLVSFESSNPVAKQLATTSRPKEVQTWVKRHKHLKSKPMDVDLSEFPSTFNAWWRALQPDWRREHQDDATMPRTPPSTGDSDWTALAKGGNTGIYTLIMALSWWVRSTPAVNDDPVWSVVDDIKWVLGQIHTPKCASRNSKKRPSNAAGVSDSRKRHRK</sequence>
<evidence type="ECO:0000313" key="3">
    <source>
        <dbReference type="Proteomes" id="UP000284842"/>
    </source>
</evidence>
<feature type="compositionally biased region" description="Acidic residues" evidence="1">
    <location>
        <begin position="348"/>
        <end position="371"/>
    </location>
</feature>
<feature type="compositionally biased region" description="Pro residues" evidence="1">
    <location>
        <begin position="589"/>
        <end position="601"/>
    </location>
</feature>
<feature type="compositionally biased region" description="Low complexity" evidence="1">
    <location>
        <begin position="459"/>
        <end position="489"/>
    </location>
</feature>
<feature type="compositionally biased region" description="Basic and acidic residues" evidence="1">
    <location>
        <begin position="535"/>
        <end position="557"/>
    </location>
</feature>
<feature type="region of interest" description="Disordered" evidence="1">
    <location>
        <begin position="720"/>
        <end position="739"/>
    </location>
</feature>
<feature type="compositionally biased region" description="Basic and acidic residues" evidence="1">
    <location>
        <begin position="313"/>
        <end position="347"/>
    </location>
</feature>
<feature type="compositionally biased region" description="Basic and acidic residues" evidence="1">
    <location>
        <begin position="438"/>
        <end position="447"/>
    </location>
</feature>
<name>A0A409YVK3_9AGAR</name>
<feature type="compositionally biased region" description="Low complexity" evidence="1">
    <location>
        <begin position="373"/>
        <end position="382"/>
    </location>
</feature>
<keyword evidence="3" id="KW-1185">Reference proteome</keyword>
<evidence type="ECO:0000313" key="2">
    <source>
        <dbReference type="EMBL" id="PPR06998.1"/>
    </source>
</evidence>
<feature type="compositionally biased region" description="Polar residues" evidence="1">
    <location>
        <begin position="607"/>
        <end position="619"/>
    </location>
</feature>
<reference evidence="2 3" key="1">
    <citation type="journal article" date="2018" name="Evol. Lett.">
        <title>Horizontal gene cluster transfer increased hallucinogenic mushroom diversity.</title>
        <authorList>
            <person name="Reynolds H.T."/>
            <person name="Vijayakumar V."/>
            <person name="Gluck-Thaler E."/>
            <person name="Korotkin H.B."/>
            <person name="Matheny P.B."/>
            <person name="Slot J.C."/>
        </authorList>
    </citation>
    <scope>NUCLEOTIDE SEQUENCE [LARGE SCALE GENOMIC DNA]</scope>
    <source>
        <strain evidence="2 3">2629</strain>
    </source>
</reference>
<dbReference type="STRING" id="181874.A0A409YVK3"/>
<dbReference type="OrthoDB" id="2683861at2759"/>
<feature type="region of interest" description="Disordered" evidence="1">
    <location>
        <begin position="302"/>
        <end position="395"/>
    </location>
</feature>
<comment type="caution">
    <text evidence="2">The sequence shown here is derived from an EMBL/GenBank/DDBJ whole genome shotgun (WGS) entry which is preliminary data.</text>
</comment>
<protein>
    <submittedName>
        <fullName evidence="2">Uncharacterized protein</fullName>
    </submittedName>
</protein>
<feature type="region of interest" description="Disordered" evidence="1">
    <location>
        <begin position="409"/>
        <end position="619"/>
    </location>
</feature>
<feature type="region of interest" description="Disordered" evidence="1">
    <location>
        <begin position="791"/>
        <end position="815"/>
    </location>
</feature>
<organism evidence="2 3">
    <name type="scientific">Panaeolus cyanescens</name>
    <dbReference type="NCBI Taxonomy" id="181874"/>
    <lineage>
        <taxon>Eukaryota</taxon>
        <taxon>Fungi</taxon>
        <taxon>Dikarya</taxon>
        <taxon>Basidiomycota</taxon>
        <taxon>Agaricomycotina</taxon>
        <taxon>Agaricomycetes</taxon>
        <taxon>Agaricomycetidae</taxon>
        <taxon>Agaricales</taxon>
        <taxon>Agaricineae</taxon>
        <taxon>Galeropsidaceae</taxon>
        <taxon>Panaeolus</taxon>
    </lineage>
</organism>
<dbReference type="Proteomes" id="UP000284842">
    <property type="component" value="Unassembled WGS sequence"/>
</dbReference>
<dbReference type="AlphaFoldDB" id="A0A409YVK3"/>
<accession>A0A409YVK3</accession>